<dbReference type="InterPro" id="IPR018247">
    <property type="entry name" value="EF_Hand_1_Ca_BS"/>
</dbReference>
<comment type="function">
    <text evidence="6">Calmodulin acts as part of a calcium signal transduction pathway by mediating the control of a large number of enzymes, ion channels, aquaporins and other proteins through calcium-binding. Calcium-binding is required for the activation of calmodulin. Among the enzymes to be stimulated by the calmodulin-calcium complex are a number of protein kinases, such as myosin light-chain kinases and calmodulin-dependent protein kinase type II (CaMK2), and phosphatases.</text>
</comment>
<feature type="domain" description="EF-hand" evidence="7">
    <location>
        <begin position="11"/>
        <end position="46"/>
    </location>
</feature>
<dbReference type="SUPFAM" id="SSF47473">
    <property type="entry name" value="EF-hand"/>
    <property type="match status" value="1"/>
</dbReference>
<organism evidence="8 9">
    <name type="scientific">Esox lucius</name>
    <name type="common">Northern pike</name>
    <dbReference type="NCBI Taxonomy" id="8010"/>
    <lineage>
        <taxon>Eukaryota</taxon>
        <taxon>Metazoa</taxon>
        <taxon>Chordata</taxon>
        <taxon>Craniata</taxon>
        <taxon>Vertebrata</taxon>
        <taxon>Euteleostomi</taxon>
        <taxon>Actinopterygii</taxon>
        <taxon>Neopterygii</taxon>
        <taxon>Teleostei</taxon>
        <taxon>Protacanthopterygii</taxon>
        <taxon>Esociformes</taxon>
        <taxon>Esocidae</taxon>
        <taxon>Esox</taxon>
    </lineage>
</organism>
<keyword evidence="2" id="KW-0488">Methylation</keyword>
<accession>A0A6Q2XGI6</accession>
<reference evidence="9" key="1">
    <citation type="journal article" date="2014" name="PLoS ONE">
        <title>The genome and linkage map of the northern pike (Esox lucius): conserved synteny revealed between the salmonid sister group and the Neoteleostei.</title>
        <authorList>
            <person name="Rondeau E.B."/>
            <person name="Minkley D.R."/>
            <person name="Leong J.S."/>
            <person name="Messmer A.M."/>
            <person name="Jantzen J.R."/>
            <person name="von Schalburg K.R."/>
            <person name="Lemon C."/>
            <person name="Bird N.H."/>
            <person name="Koop B.F."/>
        </authorList>
    </citation>
    <scope>NUCLEOTIDE SEQUENCE</scope>
</reference>
<dbReference type="Bgee" id="ENSELUG00000007642">
    <property type="expression patterns" value="Expressed in brain and 14 other cell types or tissues"/>
</dbReference>
<reference evidence="8" key="2">
    <citation type="submission" date="2020-02" db="EMBL/GenBank/DDBJ databases">
        <title>Esox lucius (northern pike) genome, fEsoLuc1, primary haplotype.</title>
        <authorList>
            <person name="Myers G."/>
            <person name="Karagic N."/>
            <person name="Meyer A."/>
            <person name="Pippel M."/>
            <person name="Reichard M."/>
            <person name="Winkler S."/>
            <person name="Tracey A."/>
            <person name="Sims Y."/>
            <person name="Howe K."/>
            <person name="Rhie A."/>
            <person name="Formenti G."/>
            <person name="Durbin R."/>
            <person name="Fedrigo O."/>
            <person name="Jarvis E.D."/>
        </authorList>
    </citation>
    <scope>NUCLEOTIDE SEQUENCE [LARGE SCALE GENOMIC DNA]</scope>
</reference>
<sequence>MEVTADQLTEEQIAEFKEAFSLFDKDGDGTITTKELGTVMRSLGQNPTEAELQDMINEVDADGNGTIDFPEFLTMMARKMKDTDSEEEIREAFRVFDKVRTLHSEESHSALLRQKNNMGSRK</sequence>
<dbReference type="Ensembl" id="ENSELUT00000082064.2">
    <property type="protein sequence ID" value="ENSELUP00000052176.2"/>
    <property type="gene ID" value="ENSELUG00000014007.3"/>
</dbReference>
<dbReference type="Proteomes" id="UP000265140">
    <property type="component" value="Chromosome 1"/>
</dbReference>
<dbReference type="GeneTree" id="ENSGT00950000182980"/>
<evidence type="ECO:0000256" key="6">
    <source>
        <dbReference type="ARBA" id="ARBA00037485"/>
    </source>
</evidence>
<dbReference type="SMART" id="SM00054">
    <property type="entry name" value="EFh"/>
    <property type="match status" value="2"/>
</dbReference>
<evidence type="ECO:0000256" key="2">
    <source>
        <dbReference type="ARBA" id="ARBA00022481"/>
    </source>
</evidence>
<evidence type="ECO:0000256" key="5">
    <source>
        <dbReference type="ARBA" id="ARBA00022837"/>
    </source>
</evidence>
<evidence type="ECO:0000256" key="1">
    <source>
        <dbReference type="ARBA" id="ARBA00009763"/>
    </source>
</evidence>
<comment type="similarity">
    <text evidence="1">Belongs to the calmodulin family.</text>
</comment>
<reference evidence="8" key="4">
    <citation type="submission" date="2025-09" db="UniProtKB">
        <authorList>
            <consortium name="Ensembl"/>
        </authorList>
    </citation>
    <scope>IDENTIFICATION</scope>
</reference>
<dbReference type="PANTHER" id="PTHR23048:SF0">
    <property type="entry name" value="CALMODULIN LIKE 3"/>
    <property type="match status" value="1"/>
</dbReference>
<dbReference type="GO" id="GO:0016460">
    <property type="term" value="C:myosin II complex"/>
    <property type="evidence" value="ECO:0007669"/>
    <property type="project" value="TreeGrafter"/>
</dbReference>
<reference evidence="8" key="3">
    <citation type="submission" date="2025-08" db="UniProtKB">
        <authorList>
            <consortium name="Ensembl"/>
        </authorList>
    </citation>
    <scope>IDENTIFICATION</scope>
</reference>
<evidence type="ECO:0000313" key="9">
    <source>
        <dbReference type="Proteomes" id="UP000265140"/>
    </source>
</evidence>
<evidence type="ECO:0000256" key="3">
    <source>
        <dbReference type="ARBA" id="ARBA00022723"/>
    </source>
</evidence>
<feature type="domain" description="EF-hand" evidence="7">
    <location>
        <begin position="47"/>
        <end position="82"/>
    </location>
</feature>
<dbReference type="CDD" id="cd00051">
    <property type="entry name" value="EFh"/>
    <property type="match status" value="1"/>
</dbReference>
<dbReference type="GO" id="GO:0005509">
    <property type="term" value="F:calcium ion binding"/>
    <property type="evidence" value="ECO:0007669"/>
    <property type="project" value="InterPro"/>
</dbReference>
<dbReference type="AlphaFoldDB" id="A0A6Q2XGI6"/>
<dbReference type="InterPro" id="IPR002048">
    <property type="entry name" value="EF_hand_dom"/>
</dbReference>
<protein>
    <recommendedName>
        <fullName evidence="7">EF-hand domain-containing protein</fullName>
    </recommendedName>
</protein>
<name>A0A6Q2XGI6_ESOLU</name>
<evidence type="ECO:0000256" key="4">
    <source>
        <dbReference type="ARBA" id="ARBA00022737"/>
    </source>
</evidence>
<dbReference type="InterPro" id="IPR011992">
    <property type="entry name" value="EF-hand-dom_pair"/>
</dbReference>
<keyword evidence="9" id="KW-1185">Reference proteome</keyword>
<evidence type="ECO:0000259" key="7">
    <source>
        <dbReference type="PROSITE" id="PS50222"/>
    </source>
</evidence>
<dbReference type="FunCoup" id="A0A6Q2XGI6">
    <property type="interactions" value="2156"/>
</dbReference>
<proteinExistence type="inferred from homology"/>
<evidence type="ECO:0000313" key="8">
    <source>
        <dbReference type="Ensembl" id="ENSELUP00000052176.2"/>
    </source>
</evidence>
<dbReference type="FunFam" id="1.10.238.10:FF:000527">
    <property type="entry name" value="Calmodulin-3"/>
    <property type="match status" value="1"/>
</dbReference>
<dbReference type="PROSITE" id="PS00018">
    <property type="entry name" value="EF_HAND_1"/>
    <property type="match status" value="2"/>
</dbReference>
<keyword evidence="3" id="KW-0479">Metal-binding</keyword>
<dbReference type="InterPro" id="IPR050230">
    <property type="entry name" value="CALM/Myosin/TropC-like"/>
</dbReference>
<dbReference type="Gene3D" id="1.10.238.10">
    <property type="entry name" value="EF-hand"/>
    <property type="match status" value="2"/>
</dbReference>
<dbReference type="PROSITE" id="PS50222">
    <property type="entry name" value="EF_HAND_2"/>
    <property type="match status" value="2"/>
</dbReference>
<keyword evidence="4" id="KW-0677">Repeat</keyword>
<dbReference type="Pfam" id="PF13499">
    <property type="entry name" value="EF-hand_7"/>
    <property type="match status" value="1"/>
</dbReference>
<dbReference type="PANTHER" id="PTHR23048">
    <property type="entry name" value="MYOSIN LIGHT CHAIN 1, 3"/>
    <property type="match status" value="1"/>
</dbReference>
<keyword evidence="5" id="KW-0106">Calcium</keyword>
<dbReference type="InParanoid" id="A0A6Q2XGI6"/>